<keyword evidence="1" id="KW-0812">Transmembrane</keyword>
<dbReference type="EMBL" id="FOLQ01000016">
    <property type="protein sequence ID" value="SFE62908.1"/>
    <property type="molecule type" value="Genomic_DNA"/>
</dbReference>
<keyword evidence="1" id="KW-1133">Transmembrane helix</keyword>
<reference evidence="2 3" key="1">
    <citation type="submission" date="2016-10" db="EMBL/GenBank/DDBJ databases">
        <authorList>
            <person name="de Groot N.N."/>
        </authorList>
    </citation>
    <scope>NUCLEOTIDE SEQUENCE [LARGE SCALE GENOMIC DNA]</scope>
    <source>
        <strain evidence="2 3">DSM 26130</strain>
    </source>
</reference>
<dbReference type="Pfam" id="PF14126">
    <property type="entry name" value="DUF4293"/>
    <property type="match status" value="1"/>
</dbReference>
<dbReference type="InterPro" id="IPR025635">
    <property type="entry name" value="DUF4293"/>
</dbReference>
<name>A0A1I2C3X9_9BACT</name>
<gene>
    <name evidence="2" type="ORF">SAMN05216167_11698</name>
</gene>
<evidence type="ECO:0000256" key="1">
    <source>
        <dbReference type="SAM" id="Phobius"/>
    </source>
</evidence>
<feature type="transmembrane region" description="Helical" evidence="1">
    <location>
        <begin position="69"/>
        <end position="88"/>
    </location>
</feature>
<evidence type="ECO:0000313" key="2">
    <source>
        <dbReference type="EMBL" id="SFE62908.1"/>
    </source>
</evidence>
<protein>
    <recommendedName>
        <fullName evidence="4">DUF4293 domain-containing protein</fullName>
    </recommendedName>
</protein>
<feature type="transmembrane region" description="Helical" evidence="1">
    <location>
        <begin position="132"/>
        <end position="151"/>
    </location>
</feature>
<feature type="transmembrane region" description="Helical" evidence="1">
    <location>
        <begin position="100"/>
        <end position="120"/>
    </location>
</feature>
<sequence length="169" mass="18695">MIQRVQTIFLFLITVAMCLALANPIWEKAGTQSPAMAHLSALQYTQEQIVTPQPGLPVQTAPATYADTVWYLALLIALVGLVSFYAIFQYKNRLTQTALCAVNALMLTAIMGIILYKTLYAGKVYGNPADQGTFLTGFYAIIAALVFNALANRFIRRDEKLVRGSDRLR</sequence>
<dbReference type="OrthoDB" id="594989at2"/>
<keyword evidence="3" id="KW-1185">Reference proteome</keyword>
<evidence type="ECO:0000313" key="3">
    <source>
        <dbReference type="Proteomes" id="UP000198598"/>
    </source>
</evidence>
<dbReference type="AlphaFoldDB" id="A0A1I2C3X9"/>
<accession>A0A1I2C3X9</accession>
<keyword evidence="1" id="KW-0472">Membrane</keyword>
<dbReference type="Proteomes" id="UP000198598">
    <property type="component" value="Unassembled WGS sequence"/>
</dbReference>
<dbReference type="STRING" id="662367.SAMN05216167_11698"/>
<proteinExistence type="predicted"/>
<evidence type="ECO:0008006" key="4">
    <source>
        <dbReference type="Google" id="ProtNLM"/>
    </source>
</evidence>
<organism evidence="2 3">
    <name type="scientific">Spirosoma endophyticum</name>
    <dbReference type="NCBI Taxonomy" id="662367"/>
    <lineage>
        <taxon>Bacteria</taxon>
        <taxon>Pseudomonadati</taxon>
        <taxon>Bacteroidota</taxon>
        <taxon>Cytophagia</taxon>
        <taxon>Cytophagales</taxon>
        <taxon>Cytophagaceae</taxon>
        <taxon>Spirosoma</taxon>
    </lineage>
</organism>
<dbReference type="RefSeq" id="WP_093832224.1">
    <property type="nucleotide sequence ID" value="NZ_FOLQ01000016.1"/>
</dbReference>